<keyword evidence="4" id="KW-1185">Reference proteome</keyword>
<dbReference type="PROSITE" id="PS51375">
    <property type="entry name" value="PPR"/>
    <property type="match status" value="2"/>
</dbReference>
<gene>
    <name evidence="3" type="ORF">POPTR_009G053600</name>
</gene>
<sequence>MKSHAKLKNDHVILSKYTQMESLGIAQDTPPCLSFSSAMRSGFELTSRTLVALLLACEGVLELRLVKEIRGYCLRNGYFDLLPHVGTALVGFYLNLEVRVSSLVFDLMVMISEMSWNAMITGYFASGDLVKALELFVRMLEDGAKIDLVTFSYNNDLFMVNALLNMYDEIRSSVLARKLFDITTVRDAVLWNSMICAYIEYGFYEAIDVFKRMQEEISLDERTIVALLSLCRELDDGLKRGRSLHAHSFKSEMRMDVSVENAFLSMYTDLNCVEAAQKVFDLISWNAMVASYIKINQTIEALSFFNRMGSEVEPSLIIIINILSTYTDLTNLP</sequence>
<dbReference type="EMBL" id="CM009298">
    <property type="protein sequence ID" value="PNT19725.1"/>
    <property type="molecule type" value="Genomic_DNA"/>
</dbReference>
<feature type="repeat" description="PPR" evidence="2">
    <location>
        <begin position="281"/>
        <end position="311"/>
    </location>
</feature>
<dbReference type="Gene3D" id="1.25.40.10">
    <property type="entry name" value="Tetratricopeptide repeat domain"/>
    <property type="match status" value="3"/>
</dbReference>
<protein>
    <recommendedName>
        <fullName evidence="5">Pentatricopeptide repeat-containing protein</fullName>
    </recommendedName>
</protein>
<dbReference type="GO" id="GO:0009451">
    <property type="term" value="P:RNA modification"/>
    <property type="evidence" value="ECO:0007669"/>
    <property type="project" value="InterPro"/>
</dbReference>
<evidence type="ECO:0000313" key="4">
    <source>
        <dbReference type="Proteomes" id="UP000006729"/>
    </source>
</evidence>
<dbReference type="Proteomes" id="UP000006729">
    <property type="component" value="Chromosome 9"/>
</dbReference>
<dbReference type="InterPro" id="IPR002885">
    <property type="entry name" value="PPR_rpt"/>
</dbReference>
<dbReference type="InterPro" id="IPR011990">
    <property type="entry name" value="TPR-like_helical_dom_sf"/>
</dbReference>
<accession>A0A2K1Z378</accession>
<dbReference type="InParanoid" id="A0A2K1Z378"/>
<evidence type="ECO:0000256" key="2">
    <source>
        <dbReference type="PROSITE-ProRule" id="PRU00708"/>
    </source>
</evidence>
<proteinExistence type="predicted"/>
<dbReference type="InterPro" id="IPR046960">
    <property type="entry name" value="PPR_At4g14850-like_plant"/>
</dbReference>
<name>A0A2K1Z378_POPTR</name>
<dbReference type="Pfam" id="PF13041">
    <property type="entry name" value="PPR_2"/>
    <property type="match status" value="1"/>
</dbReference>
<feature type="repeat" description="PPR" evidence="2">
    <location>
        <begin position="112"/>
        <end position="146"/>
    </location>
</feature>
<evidence type="ECO:0000256" key="1">
    <source>
        <dbReference type="ARBA" id="ARBA00022737"/>
    </source>
</evidence>
<keyword evidence="1" id="KW-0677">Repeat</keyword>
<organism evidence="3 4">
    <name type="scientific">Populus trichocarpa</name>
    <name type="common">Western balsam poplar</name>
    <name type="synonym">Populus balsamifera subsp. trichocarpa</name>
    <dbReference type="NCBI Taxonomy" id="3694"/>
    <lineage>
        <taxon>Eukaryota</taxon>
        <taxon>Viridiplantae</taxon>
        <taxon>Streptophyta</taxon>
        <taxon>Embryophyta</taxon>
        <taxon>Tracheophyta</taxon>
        <taxon>Spermatophyta</taxon>
        <taxon>Magnoliopsida</taxon>
        <taxon>eudicotyledons</taxon>
        <taxon>Gunneridae</taxon>
        <taxon>Pentapetalae</taxon>
        <taxon>rosids</taxon>
        <taxon>fabids</taxon>
        <taxon>Malpighiales</taxon>
        <taxon>Salicaceae</taxon>
        <taxon>Saliceae</taxon>
        <taxon>Populus</taxon>
    </lineage>
</organism>
<dbReference type="PANTHER" id="PTHR47926">
    <property type="entry name" value="PENTATRICOPEPTIDE REPEAT-CONTAINING PROTEIN"/>
    <property type="match status" value="1"/>
</dbReference>
<dbReference type="NCBIfam" id="TIGR00756">
    <property type="entry name" value="PPR"/>
    <property type="match status" value="2"/>
</dbReference>
<dbReference type="AlphaFoldDB" id="A0A2K1Z378"/>
<dbReference type="Pfam" id="PF01535">
    <property type="entry name" value="PPR"/>
    <property type="match status" value="2"/>
</dbReference>
<dbReference type="PANTHER" id="PTHR47926:SF354">
    <property type="entry name" value="REPEAT (PPR-LIKE) SUPERFAMILY PROTEIN, PUTATIVE-RELATED"/>
    <property type="match status" value="1"/>
</dbReference>
<reference evidence="3 4" key="1">
    <citation type="journal article" date="2006" name="Science">
        <title>The genome of black cottonwood, Populus trichocarpa (Torr. &amp; Gray).</title>
        <authorList>
            <person name="Tuskan G.A."/>
            <person name="Difazio S."/>
            <person name="Jansson S."/>
            <person name="Bohlmann J."/>
            <person name="Grigoriev I."/>
            <person name="Hellsten U."/>
            <person name="Putnam N."/>
            <person name="Ralph S."/>
            <person name="Rombauts S."/>
            <person name="Salamov A."/>
            <person name="Schein J."/>
            <person name="Sterck L."/>
            <person name="Aerts A."/>
            <person name="Bhalerao R.R."/>
            <person name="Bhalerao R.P."/>
            <person name="Blaudez D."/>
            <person name="Boerjan W."/>
            <person name="Brun A."/>
            <person name="Brunner A."/>
            <person name="Busov V."/>
            <person name="Campbell M."/>
            <person name="Carlson J."/>
            <person name="Chalot M."/>
            <person name="Chapman J."/>
            <person name="Chen G.L."/>
            <person name="Cooper D."/>
            <person name="Coutinho P.M."/>
            <person name="Couturier J."/>
            <person name="Covert S."/>
            <person name="Cronk Q."/>
            <person name="Cunningham R."/>
            <person name="Davis J."/>
            <person name="Degroeve S."/>
            <person name="Dejardin A."/>
            <person name="Depamphilis C."/>
            <person name="Detter J."/>
            <person name="Dirks B."/>
            <person name="Dubchak I."/>
            <person name="Duplessis S."/>
            <person name="Ehlting J."/>
            <person name="Ellis B."/>
            <person name="Gendler K."/>
            <person name="Goodstein D."/>
            <person name="Gribskov M."/>
            <person name="Grimwood J."/>
            <person name="Groover A."/>
            <person name="Gunter L."/>
            <person name="Hamberger B."/>
            <person name="Heinze B."/>
            <person name="Helariutta Y."/>
            <person name="Henrissat B."/>
            <person name="Holligan D."/>
            <person name="Holt R."/>
            <person name="Huang W."/>
            <person name="Islam-Faridi N."/>
            <person name="Jones S."/>
            <person name="Jones-Rhoades M."/>
            <person name="Jorgensen R."/>
            <person name="Joshi C."/>
            <person name="Kangasjarvi J."/>
            <person name="Karlsson J."/>
            <person name="Kelleher C."/>
            <person name="Kirkpatrick R."/>
            <person name="Kirst M."/>
            <person name="Kohler A."/>
            <person name="Kalluri U."/>
            <person name="Larimer F."/>
            <person name="Leebens-Mack J."/>
            <person name="Leple J.C."/>
            <person name="Locascio P."/>
            <person name="Lou Y."/>
            <person name="Lucas S."/>
            <person name="Martin F."/>
            <person name="Montanini B."/>
            <person name="Napoli C."/>
            <person name="Nelson D.R."/>
            <person name="Nelson C."/>
            <person name="Nieminen K."/>
            <person name="Nilsson O."/>
            <person name="Pereda V."/>
            <person name="Peter G."/>
            <person name="Philippe R."/>
            <person name="Pilate G."/>
            <person name="Poliakov A."/>
            <person name="Razumovskaya J."/>
            <person name="Richardson P."/>
            <person name="Rinaldi C."/>
            <person name="Ritland K."/>
            <person name="Rouze P."/>
            <person name="Ryaboy D."/>
            <person name="Schmutz J."/>
            <person name="Schrader J."/>
            <person name="Segerman B."/>
            <person name="Shin H."/>
            <person name="Siddiqui A."/>
            <person name="Sterky F."/>
            <person name="Terry A."/>
            <person name="Tsai C.J."/>
            <person name="Uberbacher E."/>
            <person name="Unneberg P."/>
            <person name="Vahala J."/>
            <person name="Wall K."/>
            <person name="Wessler S."/>
            <person name="Yang G."/>
            <person name="Yin T."/>
            <person name="Douglas C."/>
            <person name="Marra M."/>
            <person name="Sandberg G."/>
            <person name="Van de Peer Y."/>
            <person name="Rokhsar D."/>
        </authorList>
    </citation>
    <scope>NUCLEOTIDE SEQUENCE [LARGE SCALE GENOMIC DNA]</scope>
    <source>
        <strain evidence="4">cv. Nisqually</strain>
    </source>
</reference>
<dbReference type="GO" id="GO:0003723">
    <property type="term" value="F:RNA binding"/>
    <property type="evidence" value="ECO:0007669"/>
    <property type="project" value="InterPro"/>
</dbReference>
<evidence type="ECO:0000313" key="3">
    <source>
        <dbReference type="EMBL" id="PNT19725.1"/>
    </source>
</evidence>
<evidence type="ECO:0008006" key="5">
    <source>
        <dbReference type="Google" id="ProtNLM"/>
    </source>
</evidence>